<evidence type="ECO:0000259" key="5">
    <source>
        <dbReference type="Pfam" id="PF17827"/>
    </source>
</evidence>
<dbReference type="Proteomes" id="UP001301152">
    <property type="component" value="Unassembled WGS sequence"/>
</dbReference>
<dbReference type="PANTHER" id="PTHR18895">
    <property type="entry name" value="HEMK METHYLTRANSFERASE"/>
    <property type="match status" value="1"/>
</dbReference>
<dbReference type="InterPro" id="IPR025714">
    <property type="entry name" value="Methyltranfer_dom"/>
</dbReference>
<dbReference type="PANTHER" id="PTHR18895:SF74">
    <property type="entry name" value="MTRF1L RELEASE FACTOR GLUTAMINE METHYLTRANSFERASE"/>
    <property type="match status" value="1"/>
</dbReference>
<keyword evidence="1 6" id="KW-0489">Methyltransferase</keyword>
<name>A0ABT3QFR5_9PROT</name>
<dbReference type="Pfam" id="PF17827">
    <property type="entry name" value="PrmC_N"/>
    <property type="match status" value="1"/>
</dbReference>
<dbReference type="EMBL" id="JAPIUZ010000004">
    <property type="protein sequence ID" value="MCX2564130.1"/>
    <property type="molecule type" value="Genomic_DNA"/>
</dbReference>
<keyword evidence="3" id="KW-0949">S-adenosyl-L-methionine</keyword>
<gene>
    <name evidence="6" type="primary">prmC</name>
    <name evidence="6" type="ORF">OQ497_09175</name>
</gene>
<evidence type="ECO:0000256" key="1">
    <source>
        <dbReference type="ARBA" id="ARBA00022603"/>
    </source>
</evidence>
<evidence type="ECO:0000313" key="7">
    <source>
        <dbReference type="Proteomes" id="UP001301152"/>
    </source>
</evidence>
<organism evidence="6 7">
    <name type="scientific">Acetobacter thailandicus</name>
    <dbReference type="NCBI Taxonomy" id="1502842"/>
    <lineage>
        <taxon>Bacteria</taxon>
        <taxon>Pseudomonadati</taxon>
        <taxon>Pseudomonadota</taxon>
        <taxon>Alphaproteobacteria</taxon>
        <taxon>Acetobacterales</taxon>
        <taxon>Acetobacteraceae</taxon>
        <taxon>Acetobacter</taxon>
    </lineage>
</organism>
<dbReference type="PROSITE" id="PS00092">
    <property type="entry name" value="N6_MTASE"/>
    <property type="match status" value="1"/>
</dbReference>
<evidence type="ECO:0000256" key="3">
    <source>
        <dbReference type="ARBA" id="ARBA00022691"/>
    </source>
</evidence>
<evidence type="ECO:0000256" key="2">
    <source>
        <dbReference type="ARBA" id="ARBA00022679"/>
    </source>
</evidence>
<evidence type="ECO:0000259" key="4">
    <source>
        <dbReference type="Pfam" id="PF13847"/>
    </source>
</evidence>
<dbReference type="EC" id="2.1.1.297" evidence="6"/>
<dbReference type="Gene3D" id="1.10.8.10">
    <property type="entry name" value="DNA helicase RuvA subunit, C-terminal domain"/>
    <property type="match status" value="1"/>
</dbReference>
<dbReference type="SUPFAM" id="SSF53335">
    <property type="entry name" value="S-adenosyl-L-methionine-dependent methyltransferases"/>
    <property type="match status" value="1"/>
</dbReference>
<accession>A0ABT3QFR5</accession>
<feature type="domain" description="Methyltransferase" evidence="4">
    <location>
        <begin position="122"/>
        <end position="199"/>
    </location>
</feature>
<reference evidence="6 7" key="1">
    <citation type="submission" date="2022-11" db="EMBL/GenBank/DDBJ databases">
        <title>Genome sequencing of Acetobacter type strain.</title>
        <authorList>
            <person name="Heo J."/>
            <person name="Lee D."/>
            <person name="Han B.-H."/>
            <person name="Hong S.-B."/>
            <person name="Kwon S.-W."/>
        </authorList>
    </citation>
    <scope>NUCLEOTIDE SEQUENCE [LARGE SCALE GENOMIC DNA]</scope>
    <source>
        <strain evidence="6 7">KACC 21253</strain>
    </source>
</reference>
<dbReference type="InterPro" id="IPR040758">
    <property type="entry name" value="PrmC_N"/>
</dbReference>
<dbReference type="InterPro" id="IPR029063">
    <property type="entry name" value="SAM-dependent_MTases_sf"/>
</dbReference>
<sequence length="293" mass="31542">MSRAENNISGQPLKELLTYGAQQIEQAGIENPARESRMLMAYALGESSDHIFLKRNSMEIVPATTFLACVARRVAHEPMAYITGAQGFWTLDLAVSPATLIPRPDSEAVISSLSGALADKKGAYSFLDLGTGTGCLLLAALDEYPYAWGLGIDINPDAALLAARNARSCDLSRRASFFAGSWDHALKGDVRFDVVISNPPYIPTADLQTLMPDVRLYEPVAALDGGADGMDAYRFLCSRLPFLLSPQGVAIFEIGIHQRPDLQAVAENAGLEVVQVCADLAGIERAVTLKVRT</sequence>
<dbReference type="GO" id="GO:0032259">
    <property type="term" value="P:methylation"/>
    <property type="evidence" value="ECO:0007669"/>
    <property type="project" value="UniProtKB-KW"/>
</dbReference>
<keyword evidence="7" id="KW-1185">Reference proteome</keyword>
<dbReference type="NCBIfam" id="TIGR00536">
    <property type="entry name" value="hemK_fam"/>
    <property type="match status" value="1"/>
</dbReference>
<dbReference type="InterPro" id="IPR019874">
    <property type="entry name" value="RF_methyltr_PrmC"/>
</dbReference>
<proteinExistence type="predicted"/>
<feature type="domain" description="Release factor glutamine methyltransferase N-terminal" evidence="5">
    <location>
        <begin position="15"/>
        <end position="84"/>
    </location>
</feature>
<dbReference type="InterPro" id="IPR050320">
    <property type="entry name" value="N5-glutamine_MTase"/>
</dbReference>
<dbReference type="CDD" id="cd02440">
    <property type="entry name" value="AdoMet_MTases"/>
    <property type="match status" value="1"/>
</dbReference>
<dbReference type="Pfam" id="PF13847">
    <property type="entry name" value="Methyltransf_31"/>
    <property type="match status" value="1"/>
</dbReference>
<dbReference type="InterPro" id="IPR004556">
    <property type="entry name" value="HemK-like"/>
</dbReference>
<dbReference type="NCBIfam" id="TIGR03534">
    <property type="entry name" value="RF_mod_PrmC"/>
    <property type="match status" value="1"/>
</dbReference>
<dbReference type="InterPro" id="IPR002052">
    <property type="entry name" value="DNA_methylase_N6_adenine_CS"/>
</dbReference>
<keyword evidence="2 6" id="KW-0808">Transferase</keyword>
<dbReference type="Gene3D" id="3.40.50.150">
    <property type="entry name" value="Vaccinia Virus protein VP39"/>
    <property type="match status" value="1"/>
</dbReference>
<evidence type="ECO:0000313" key="6">
    <source>
        <dbReference type="EMBL" id="MCX2564130.1"/>
    </source>
</evidence>
<comment type="caution">
    <text evidence="6">The sequence shown here is derived from an EMBL/GenBank/DDBJ whole genome shotgun (WGS) entry which is preliminary data.</text>
</comment>
<protein>
    <submittedName>
        <fullName evidence="6">Peptide chain release factor N(5)-glutamine methyltransferase</fullName>
        <ecNumber evidence="6">2.1.1.297</ecNumber>
    </submittedName>
</protein>
<dbReference type="GO" id="GO:0102559">
    <property type="term" value="F:peptide chain release factor N(5)-glutamine methyltransferase activity"/>
    <property type="evidence" value="ECO:0007669"/>
    <property type="project" value="UniProtKB-EC"/>
</dbReference>
<dbReference type="RefSeq" id="WP_173559872.1">
    <property type="nucleotide sequence ID" value="NZ_JAPIUZ010000004.1"/>
</dbReference>